<dbReference type="SUPFAM" id="SSF52540">
    <property type="entry name" value="P-loop containing nucleoside triphosphate hydrolases"/>
    <property type="match status" value="2"/>
</dbReference>
<comment type="similarity">
    <text evidence="2">Belongs to the ABC transporter superfamily. ABCC family. Conjugate transporter (TC 3.A.1.208) subfamily.</text>
</comment>
<keyword evidence="8 12" id="KW-1133">Transmembrane helix</keyword>
<dbReference type="InterPro" id="IPR029058">
    <property type="entry name" value="AB_hydrolase_fold"/>
</dbReference>
<dbReference type="Pfam" id="PF00664">
    <property type="entry name" value="ABC_membrane"/>
    <property type="match status" value="1"/>
</dbReference>
<dbReference type="SUPFAM" id="SSF53474">
    <property type="entry name" value="alpha/beta-Hydrolases"/>
    <property type="match status" value="1"/>
</dbReference>
<dbReference type="SUPFAM" id="SSF90123">
    <property type="entry name" value="ABC transporter transmembrane region"/>
    <property type="match status" value="1"/>
</dbReference>
<evidence type="ECO:0000256" key="8">
    <source>
        <dbReference type="ARBA" id="ARBA00022989"/>
    </source>
</evidence>
<comment type="catalytic activity">
    <reaction evidence="11">
        <text>leukotriene C4(in) + ATP + H2O = leukotriene C4(out) + ADP + phosphate + H(+)</text>
        <dbReference type="Rhea" id="RHEA:38963"/>
        <dbReference type="ChEBI" id="CHEBI:15377"/>
        <dbReference type="ChEBI" id="CHEBI:15378"/>
        <dbReference type="ChEBI" id="CHEBI:30616"/>
        <dbReference type="ChEBI" id="CHEBI:43474"/>
        <dbReference type="ChEBI" id="CHEBI:57973"/>
        <dbReference type="ChEBI" id="CHEBI:456216"/>
    </reaction>
    <physiologicalReaction direction="left-to-right" evidence="11">
        <dbReference type="Rhea" id="RHEA:38964"/>
    </physiologicalReaction>
</comment>
<dbReference type="Gene3D" id="3.40.50.1820">
    <property type="entry name" value="alpha/beta hydrolase"/>
    <property type="match status" value="1"/>
</dbReference>
<dbReference type="Gene3D" id="3.40.50.300">
    <property type="entry name" value="P-loop containing nucleotide triphosphate hydrolases"/>
    <property type="match status" value="2"/>
</dbReference>
<feature type="transmembrane region" description="Helical" evidence="12">
    <location>
        <begin position="524"/>
        <end position="541"/>
    </location>
</feature>
<proteinExistence type="inferred from homology"/>
<keyword evidence="4 12" id="KW-0812">Transmembrane</keyword>
<dbReference type="Proteomes" id="UP000759131">
    <property type="component" value="Unassembled WGS sequence"/>
</dbReference>
<feature type="non-terminal residue" evidence="14">
    <location>
        <position position="1"/>
    </location>
</feature>
<dbReference type="GO" id="GO:0015431">
    <property type="term" value="F:ABC-type glutathione S-conjugate transporter activity"/>
    <property type="evidence" value="ECO:0007669"/>
    <property type="project" value="UniProtKB-EC"/>
</dbReference>
<dbReference type="InterPro" id="IPR010497">
    <property type="entry name" value="Epoxide_hydro_N"/>
</dbReference>
<sequence>MGIGAVLYQVFLTPDPPVPHVPELWFGKSALKPGEAIPKDPEAINKFTINVSDDVLNDLRRRLDSARYVSPIAGTQFNYGFNGDYLQKVVDYWKNTFNWRKQEKILNQFNQYKTRINGIDIHFIHVKPSKPAKTVIPLMTGLLRNKTRILVTNQLFVLPNVDLIVVLKEGKIGSIGTYEQLMSQKGDFVELIRQIVTDKTDGDDDEEAKALIRRRTTTSTGPTIPTPTPVDSGATVGAEKKDILVADETVETGDVKLAVYAKYARAMTPLWTVLIVFSYMAFTAVNSGSNFWLNVWSAQSSADRNGYYFGIYGLFGIIQVFVVCMGWTTIITGTMCASNTLHQRLLRATMRAPMSFFDTTPLGRVLNRFSKDIDIMDTAMNYTLRVLLNTSFTVVATIVIISIQTPIFLAVFFPVMIVYYWIQKIYVVTSRQLKRLESITRSPIYSHFGETVNGVTTIRAYGVNNRFIRESDARVDTNQMCYYPNAIANCWLQVRLELLANFLIFFAALFAVLAKGTLDPGDTGLSISYAINITVSLNACVRMFAEMENNVVAVERVDEYCGVESEAEWYSGQKIPDNWPNRGCIQFTEYGTRYREGLELVLKGVDINVKEGEKIGIVGRTGAGKSSLTLALFRLIEASFGRITIDGIDINQLGLQELRSRLTIIPQDPVLFSGTIRENLDPFVKSSDEELWTALEDSHLKDFVKSCDAGLDYK</sequence>
<evidence type="ECO:0000256" key="2">
    <source>
        <dbReference type="ARBA" id="ARBA00009726"/>
    </source>
</evidence>
<keyword evidence="7" id="KW-0067">ATP-binding</keyword>
<keyword evidence="15" id="KW-1185">Reference proteome</keyword>
<feature type="transmembrane region" description="Helical" evidence="12">
    <location>
        <begin position="309"/>
        <end position="337"/>
    </location>
</feature>
<dbReference type="PROSITE" id="PS50929">
    <property type="entry name" value="ABC_TM1F"/>
    <property type="match status" value="1"/>
</dbReference>
<evidence type="ECO:0000256" key="10">
    <source>
        <dbReference type="ARBA" id="ARBA00024220"/>
    </source>
</evidence>
<reference evidence="14" key="1">
    <citation type="submission" date="2020-11" db="EMBL/GenBank/DDBJ databases">
        <authorList>
            <person name="Tran Van P."/>
        </authorList>
    </citation>
    <scope>NUCLEOTIDE SEQUENCE</scope>
</reference>
<evidence type="ECO:0000256" key="6">
    <source>
        <dbReference type="ARBA" id="ARBA00022741"/>
    </source>
</evidence>
<feature type="transmembrane region" description="Helical" evidence="12">
    <location>
        <begin position="498"/>
        <end position="518"/>
    </location>
</feature>
<evidence type="ECO:0000256" key="4">
    <source>
        <dbReference type="ARBA" id="ARBA00022692"/>
    </source>
</evidence>
<evidence type="ECO:0000256" key="11">
    <source>
        <dbReference type="ARBA" id="ARBA00047523"/>
    </source>
</evidence>
<keyword evidence="6" id="KW-0547">Nucleotide-binding</keyword>
<dbReference type="EC" id="7.6.2.3" evidence="10"/>
<dbReference type="PANTHER" id="PTHR24223:SF415">
    <property type="entry name" value="FI20190P1"/>
    <property type="match status" value="1"/>
</dbReference>
<feature type="transmembrane region" description="Helical" evidence="12">
    <location>
        <begin position="270"/>
        <end position="289"/>
    </location>
</feature>
<evidence type="ECO:0000256" key="1">
    <source>
        <dbReference type="ARBA" id="ARBA00004127"/>
    </source>
</evidence>
<organism evidence="14">
    <name type="scientific">Medioppia subpectinata</name>
    <dbReference type="NCBI Taxonomy" id="1979941"/>
    <lineage>
        <taxon>Eukaryota</taxon>
        <taxon>Metazoa</taxon>
        <taxon>Ecdysozoa</taxon>
        <taxon>Arthropoda</taxon>
        <taxon>Chelicerata</taxon>
        <taxon>Arachnida</taxon>
        <taxon>Acari</taxon>
        <taxon>Acariformes</taxon>
        <taxon>Sarcoptiformes</taxon>
        <taxon>Oribatida</taxon>
        <taxon>Brachypylina</taxon>
        <taxon>Oppioidea</taxon>
        <taxon>Oppiidae</taxon>
        <taxon>Medioppia</taxon>
    </lineage>
</organism>
<keyword evidence="9 12" id="KW-0472">Membrane</keyword>
<dbReference type="GO" id="GO:0005524">
    <property type="term" value="F:ATP binding"/>
    <property type="evidence" value="ECO:0007669"/>
    <property type="project" value="UniProtKB-KW"/>
</dbReference>
<evidence type="ECO:0000259" key="13">
    <source>
        <dbReference type="PROSITE" id="PS50929"/>
    </source>
</evidence>
<gene>
    <name evidence="14" type="ORF">OSB1V03_LOCUS15848</name>
</gene>
<dbReference type="GO" id="GO:0016020">
    <property type="term" value="C:membrane"/>
    <property type="evidence" value="ECO:0007669"/>
    <property type="project" value="InterPro"/>
</dbReference>
<dbReference type="FunFam" id="3.40.50.300:FF:003838">
    <property type="entry name" value="ATP-dependent bile acid permease, putative"/>
    <property type="match status" value="1"/>
</dbReference>
<evidence type="ECO:0000313" key="15">
    <source>
        <dbReference type="Proteomes" id="UP000759131"/>
    </source>
</evidence>
<comment type="subcellular location">
    <subcellularLocation>
        <location evidence="1">Endomembrane system</location>
        <topology evidence="1">Multi-pass membrane protein</topology>
    </subcellularLocation>
</comment>
<evidence type="ECO:0000256" key="5">
    <source>
        <dbReference type="ARBA" id="ARBA00022737"/>
    </source>
</evidence>
<evidence type="ECO:0000313" key="14">
    <source>
        <dbReference type="EMBL" id="CAD7635457.1"/>
    </source>
</evidence>
<dbReference type="EMBL" id="CAJPIZ010016917">
    <property type="protein sequence ID" value="CAG2115887.1"/>
    <property type="molecule type" value="Genomic_DNA"/>
</dbReference>
<dbReference type="Pfam" id="PF00005">
    <property type="entry name" value="ABC_tran"/>
    <property type="match status" value="1"/>
</dbReference>
<feature type="transmembrane region" description="Helical" evidence="12">
    <location>
        <begin position="407"/>
        <end position="427"/>
    </location>
</feature>
<evidence type="ECO:0000256" key="12">
    <source>
        <dbReference type="SAM" id="Phobius"/>
    </source>
</evidence>
<evidence type="ECO:0000256" key="3">
    <source>
        <dbReference type="ARBA" id="ARBA00022448"/>
    </source>
</evidence>
<dbReference type="InterPro" id="IPR011527">
    <property type="entry name" value="ABC1_TM_dom"/>
</dbReference>
<dbReference type="OrthoDB" id="6500128at2759"/>
<dbReference type="AlphaFoldDB" id="A0A7R9L5H6"/>
<dbReference type="InterPro" id="IPR003439">
    <property type="entry name" value="ABC_transporter-like_ATP-bd"/>
</dbReference>
<dbReference type="PANTHER" id="PTHR24223">
    <property type="entry name" value="ATP-BINDING CASSETTE SUB-FAMILY C"/>
    <property type="match status" value="1"/>
</dbReference>
<evidence type="ECO:0000256" key="9">
    <source>
        <dbReference type="ARBA" id="ARBA00023136"/>
    </source>
</evidence>
<evidence type="ECO:0000256" key="7">
    <source>
        <dbReference type="ARBA" id="ARBA00022840"/>
    </source>
</evidence>
<dbReference type="CDD" id="cd18603">
    <property type="entry name" value="ABC_6TM_MRP1_2_3_6_D2_like"/>
    <property type="match status" value="1"/>
</dbReference>
<dbReference type="EMBL" id="OC871492">
    <property type="protein sequence ID" value="CAD7635457.1"/>
    <property type="molecule type" value="Genomic_DNA"/>
</dbReference>
<dbReference type="FunFam" id="1.20.1560.10:FF:000001">
    <property type="entry name" value="ATP-binding cassette subfamily C member 1"/>
    <property type="match status" value="1"/>
</dbReference>
<dbReference type="InterPro" id="IPR050173">
    <property type="entry name" value="ABC_transporter_C-like"/>
</dbReference>
<keyword evidence="3" id="KW-0813">Transport</keyword>
<feature type="domain" description="ABC transmembrane type-1" evidence="13">
    <location>
        <begin position="272"/>
        <end position="549"/>
    </location>
</feature>
<protein>
    <recommendedName>
        <fullName evidence="10">ABC-type glutathione-S-conjugate transporter</fullName>
        <ecNumber evidence="10">7.6.2.3</ecNumber>
    </recommendedName>
</protein>
<name>A0A7R9L5H6_9ACAR</name>
<dbReference type="Pfam" id="PF06441">
    <property type="entry name" value="EHN"/>
    <property type="match status" value="1"/>
</dbReference>
<dbReference type="GO" id="GO:0012505">
    <property type="term" value="C:endomembrane system"/>
    <property type="evidence" value="ECO:0007669"/>
    <property type="project" value="UniProtKB-SubCell"/>
</dbReference>
<dbReference type="InterPro" id="IPR036640">
    <property type="entry name" value="ABC1_TM_sf"/>
</dbReference>
<keyword evidence="5" id="KW-0677">Repeat</keyword>
<dbReference type="InterPro" id="IPR027417">
    <property type="entry name" value="P-loop_NTPase"/>
</dbReference>
<dbReference type="GO" id="GO:0016887">
    <property type="term" value="F:ATP hydrolysis activity"/>
    <property type="evidence" value="ECO:0007669"/>
    <property type="project" value="InterPro"/>
</dbReference>
<dbReference type="Gene3D" id="1.20.1560.10">
    <property type="entry name" value="ABC transporter type 1, transmembrane domain"/>
    <property type="match status" value="1"/>
</dbReference>
<accession>A0A7R9L5H6</accession>